<feature type="region of interest" description="Disordered" evidence="1">
    <location>
        <begin position="273"/>
        <end position="294"/>
    </location>
</feature>
<feature type="chain" id="PRO_5044340428" description="INO80 complex subunit E" evidence="2">
    <location>
        <begin position="23"/>
        <end position="503"/>
    </location>
</feature>
<proteinExistence type="predicted"/>
<reference evidence="3" key="3">
    <citation type="submission" date="2025-08" db="UniProtKB">
        <authorList>
            <consortium name="Ensembl"/>
        </authorList>
    </citation>
    <scope>IDENTIFICATION</scope>
</reference>
<reference evidence="3" key="4">
    <citation type="submission" date="2025-09" db="UniProtKB">
        <authorList>
            <consortium name="Ensembl"/>
        </authorList>
    </citation>
    <scope>IDENTIFICATION</scope>
</reference>
<keyword evidence="2" id="KW-0732">Signal</keyword>
<accession>A0A3P8XP78</accession>
<evidence type="ECO:0000313" key="3">
    <source>
        <dbReference type="Ensembl" id="ENSELUP00000005489.3"/>
    </source>
</evidence>
<dbReference type="FunCoup" id="A0A3P8XP78">
    <property type="interactions" value="33"/>
</dbReference>
<dbReference type="Ensembl" id="ENSELUT00000010593.3">
    <property type="protein sequence ID" value="ENSELUP00000005489.3"/>
    <property type="gene ID" value="ENSELUG00000006492.3"/>
</dbReference>
<dbReference type="PANTHER" id="PTHR21472:SF23">
    <property type="entry name" value="INO80 COMPLEX SUBUNIT E"/>
    <property type="match status" value="1"/>
</dbReference>
<evidence type="ECO:0008006" key="5">
    <source>
        <dbReference type="Google" id="ProtNLM"/>
    </source>
</evidence>
<dbReference type="PANTHER" id="PTHR21472">
    <property type="entry name" value="ENDONUCLEASE DOMAIN-CONTAINING 1 PROTEIN ENDOD1"/>
    <property type="match status" value="1"/>
</dbReference>
<evidence type="ECO:0000256" key="1">
    <source>
        <dbReference type="SAM" id="MobiDB-lite"/>
    </source>
</evidence>
<dbReference type="AlphaFoldDB" id="A0A3P8XP78"/>
<feature type="signal peptide" evidence="2">
    <location>
        <begin position="1"/>
        <end position="22"/>
    </location>
</feature>
<evidence type="ECO:0000313" key="4">
    <source>
        <dbReference type="Proteomes" id="UP000265140"/>
    </source>
</evidence>
<dbReference type="Proteomes" id="UP000265140">
    <property type="component" value="Chromosome 20"/>
</dbReference>
<organism evidence="3 4">
    <name type="scientific">Esox lucius</name>
    <name type="common">Northern pike</name>
    <dbReference type="NCBI Taxonomy" id="8010"/>
    <lineage>
        <taxon>Eukaryota</taxon>
        <taxon>Metazoa</taxon>
        <taxon>Chordata</taxon>
        <taxon>Craniata</taxon>
        <taxon>Vertebrata</taxon>
        <taxon>Euteleostomi</taxon>
        <taxon>Actinopterygii</taxon>
        <taxon>Neopterygii</taxon>
        <taxon>Teleostei</taxon>
        <taxon>Protacanthopterygii</taxon>
        <taxon>Esociformes</taxon>
        <taxon>Esocidae</taxon>
        <taxon>Esox</taxon>
    </lineage>
</organism>
<sequence>PHIPRRQTWVDIAAGWVLLTLGLSLPATPLTELDPGFSICRQSFYRQTPPLGLSGGDGALLAPLCNKLPGGQLFATLYHPTCDAAVYSGFLVSQGWGETGEEVGDDEKKSLPKVMTPALFRGATEEFHPAPDSPFHQWDAVVAELIRSSVLPQCGSTGGQLYILTGATGLGPEVEEVGDEGCETGVLWSAVCCAGPEGQSGFSLGVVREPGGQDERVVGVKELEDIIGVTDLFSEGCLGTDRDKEGDMVTLLSEAMVGIAATRTVTTEEVEVGEEEAAEPLISPSVDNATLSSESDMESTNSTLLYVLISSVSLLSAPLCHVVSTLSRIPGQVTYVVQEDMVVLCALPGDTLRVFYNMVSDLVSGVGSVTALVVGVGEMCFSILYSITAPLVGTLLTSCQDGVTGVGTLVWDGVGIFQGLMDSAWWASGVVGDQAWEQVGGYVGVVGSEIGKQLNEMGGGLGKLAWKCGNGMGNVKRMVEWLVVGSMETVVDNVMEAFGQNQN</sequence>
<dbReference type="InterPro" id="IPR039015">
    <property type="entry name" value="ENDOD1"/>
</dbReference>
<reference evidence="4" key="1">
    <citation type="journal article" date="2014" name="PLoS ONE">
        <title>The genome and linkage map of the northern pike (Esox lucius): conserved synteny revealed between the salmonid sister group and the Neoteleostei.</title>
        <authorList>
            <person name="Rondeau E.B."/>
            <person name="Minkley D.R."/>
            <person name="Leong J.S."/>
            <person name="Messmer A.M."/>
            <person name="Jantzen J.R."/>
            <person name="von Schalburg K.R."/>
            <person name="Lemon C."/>
            <person name="Bird N.H."/>
            <person name="Koop B.F."/>
        </authorList>
    </citation>
    <scope>NUCLEOTIDE SEQUENCE</scope>
</reference>
<dbReference type="GeneTree" id="ENSGT00530000067342"/>
<dbReference type="InParanoid" id="A0A3P8XP78"/>
<reference evidence="3" key="2">
    <citation type="submission" date="2020-02" db="EMBL/GenBank/DDBJ databases">
        <title>Esox lucius (northern pike) genome, fEsoLuc1, primary haplotype.</title>
        <authorList>
            <person name="Myers G."/>
            <person name="Karagic N."/>
            <person name="Meyer A."/>
            <person name="Pippel M."/>
            <person name="Reichard M."/>
            <person name="Winkler S."/>
            <person name="Tracey A."/>
            <person name="Sims Y."/>
            <person name="Howe K."/>
            <person name="Rhie A."/>
            <person name="Formenti G."/>
            <person name="Durbin R."/>
            <person name="Fedrigo O."/>
            <person name="Jarvis E.D."/>
        </authorList>
    </citation>
    <scope>NUCLEOTIDE SEQUENCE [LARGE SCALE GENOMIC DNA]</scope>
</reference>
<feature type="compositionally biased region" description="Polar residues" evidence="1">
    <location>
        <begin position="285"/>
        <end position="294"/>
    </location>
</feature>
<protein>
    <recommendedName>
        <fullName evidence="5">INO80 complex subunit E</fullName>
    </recommendedName>
</protein>
<keyword evidence="4" id="KW-1185">Reference proteome</keyword>
<dbReference type="OMA" id="CCAAPEG"/>
<name>A0A3P8XP78_ESOLU</name>
<evidence type="ECO:0000256" key="2">
    <source>
        <dbReference type="SAM" id="SignalP"/>
    </source>
</evidence>
<dbReference type="Bgee" id="ENSELUG00000006492">
    <property type="expression patterns" value="Expressed in nose and 10 other cell types or tissues"/>
</dbReference>